<comment type="cofactor">
    <cofactor evidence="2">
        <name>Mg(2+)</name>
        <dbReference type="ChEBI" id="CHEBI:18420"/>
    </cofactor>
</comment>
<evidence type="ECO:0000256" key="16">
    <source>
        <dbReference type="RuleBase" id="RU003515"/>
    </source>
</evidence>
<evidence type="ECO:0000256" key="13">
    <source>
        <dbReference type="ARBA" id="ARBA00023211"/>
    </source>
</evidence>
<keyword evidence="9 14" id="KW-0540">Nuclease</keyword>
<dbReference type="InterPro" id="IPR024567">
    <property type="entry name" value="RNase_HII/HIII_dom"/>
</dbReference>
<dbReference type="PANTHER" id="PTHR10954:SF18">
    <property type="entry name" value="RIBONUCLEASE HII"/>
    <property type="match status" value="1"/>
</dbReference>
<evidence type="ECO:0000256" key="15">
    <source>
        <dbReference type="PROSITE-ProRule" id="PRU01319"/>
    </source>
</evidence>
<sequence length="215" mass="22741">MNRKRTAAVVFTPDLSLEAAAGPGARVCGIDEAGRGPLAGPVVAAAVILPASLPDGLRAAINDSKKLSRQRRELLEPAIRNLATVGVGRAEAEEIDRLNIHHATLLAMRRAFDALGVAADLALVDGKFAPVLPCPAQVVVKGDSRSLSIAAASIVAKEERDRVMRALAADFPAYGWDRNAGYPTPEHLEALARVGACPHHRRSFAPVSQQLALTR</sequence>
<dbReference type="InterPro" id="IPR036397">
    <property type="entry name" value="RNaseH_sf"/>
</dbReference>
<feature type="domain" description="RNase H type-2" evidence="17">
    <location>
        <begin position="25"/>
        <end position="215"/>
    </location>
</feature>
<evidence type="ECO:0000256" key="10">
    <source>
        <dbReference type="ARBA" id="ARBA00022723"/>
    </source>
</evidence>
<evidence type="ECO:0000259" key="17">
    <source>
        <dbReference type="PROSITE" id="PS51975"/>
    </source>
</evidence>
<evidence type="ECO:0000256" key="8">
    <source>
        <dbReference type="ARBA" id="ARBA00022490"/>
    </source>
</evidence>
<evidence type="ECO:0000256" key="7">
    <source>
        <dbReference type="ARBA" id="ARBA00019179"/>
    </source>
</evidence>
<dbReference type="PANTHER" id="PTHR10954">
    <property type="entry name" value="RIBONUCLEASE H2 SUBUNIT A"/>
    <property type="match status" value="1"/>
</dbReference>
<keyword evidence="19" id="KW-1185">Reference proteome</keyword>
<evidence type="ECO:0000313" key="18">
    <source>
        <dbReference type="EMBL" id="NYZ18851.1"/>
    </source>
</evidence>
<dbReference type="NCBIfam" id="NF000595">
    <property type="entry name" value="PRK00015.1-3"/>
    <property type="match status" value="1"/>
</dbReference>
<dbReference type="GO" id="GO:0004523">
    <property type="term" value="F:RNA-DNA hybrid ribonuclease activity"/>
    <property type="evidence" value="ECO:0007669"/>
    <property type="project" value="UniProtKB-EC"/>
</dbReference>
<evidence type="ECO:0000256" key="6">
    <source>
        <dbReference type="ARBA" id="ARBA00012180"/>
    </source>
</evidence>
<evidence type="ECO:0000256" key="2">
    <source>
        <dbReference type="ARBA" id="ARBA00001946"/>
    </source>
</evidence>
<feature type="binding site" evidence="14 15">
    <location>
        <position position="32"/>
    </location>
    <ligand>
        <name>a divalent metal cation</name>
        <dbReference type="ChEBI" id="CHEBI:60240"/>
    </ligand>
</feature>
<evidence type="ECO:0000313" key="19">
    <source>
        <dbReference type="Proteomes" id="UP000584642"/>
    </source>
</evidence>
<dbReference type="InterPro" id="IPR012337">
    <property type="entry name" value="RNaseH-like_sf"/>
</dbReference>
<dbReference type="EMBL" id="JABFDB010000001">
    <property type="protein sequence ID" value="NYZ18851.1"/>
    <property type="molecule type" value="Genomic_DNA"/>
</dbReference>
<evidence type="ECO:0000256" key="9">
    <source>
        <dbReference type="ARBA" id="ARBA00022722"/>
    </source>
</evidence>
<evidence type="ECO:0000256" key="11">
    <source>
        <dbReference type="ARBA" id="ARBA00022759"/>
    </source>
</evidence>
<comment type="function">
    <text evidence="3 14 16">Endonuclease that specifically degrades the RNA of RNA-DNA hybrids.</text>
</comment>
<protein>
    <recommendedName>
        <fullName evidence="7 14">Ribonuclease HII</fullName>
        <shortName evidence="14">RNase HII</shortName>
        <ecNumber evidence="6 14">3.1.26.4</ecNumber>
    </recommendedName>
</protein>
<comment type="catalytic activity">
    <reaction evidence="1 14 15 16">
        <text>Endonucleolytic cleavage to 5'-phosphomonoester.</text>
        <dbReference type="EC" id="3.1.26.4"/>
    </reaction>
</comment>
<comment type="cofactor">
    <cofactor evidence="14 15">
        <name>Mn(2+)</name>
        <dbReference type="ChEBI" id="CHEBI:29035"/>
    </cofactor>
    <cofactor evidence="14 15">
        <name>Mg(2+)</name>
        <dbReference type="ChEBI" id="CHEBI:18420"/>
    </cofactor>
    <text evidence="14 15">Manganese or magnesium. Binds 1 divalent metal ion per monomer in the absence of substrate. May bind a second metal ion after substrate binding.</text>
</comment>
<evidence type="ECO:0000256" key="5">
    <source>
        <dbReference type="ARBA" id="ARBA00007383"/>
    </source>
</evidence>
<keyword evidence="11 14" id="KW-0255">Endonuclease</keyword>
<dbReference type="EC" id="3.1.26.4" evidence="6 14"/>
<accession>A0ABX2T3H7</accession>
<evidence type="ECO:0000256" key="3">
    <source>
        <dbReference type="ARBA" id="ARBA00004065"/>
    </source>
</evidence>
<feature type="binding site" evidence="14 15">
    <location>
        <position position="125"/>
    </location>
    <ligand>
        <name>a divalent metal cation</name>
        <dbReference type="ChEBI" id="CHEBI:60240"/>
    </ligand>
</feature>
<proteinExistence type="inferred from homology"/>
<name>A0ABX2T3H7_9PROT</name>
<comment type="subcellular location">
    <subcellularLocation>
        <location evidence="4 14">Cytoplasm</location>
    </subcellularLocation>
</comment>
<organism evidence="18 19">
    <name type="scientific">Azospirillum oleiclasticum</name>
    <dbReference type="NCBI Taxonomy" id="2735135"/>
    <lineage>
        <taxon>Bacteria</taxon>
        <taxon>Pseudomonadati</taxon>
        <taxon>Pseudomonadota</taxon>
        <taxon>Alphaproteobacteria</taxon>
        <taxon>Rhodospirillales</taxon>
        <taxon>Azospirillaceae</taxon>
        <taxon>Azospirillum</taxon>
    </lineage>
</organism>
<dbReference type="PROSITE" id="PS51975">
    <property type="entry name" value="RNASE_H_2"/>
    <property type="match status" value="1"/>
</dbReference>
<dbReference type="InterPro" id="IPR001352">
    <property type="entry name" value="RNase_HII/HIII"/>
</dbReference>
<evidence type="ECO:0000256" key="14">
    <source>
        <dbReference type="HAMAP-Rule" id="MF_00052"/>
    </source>
</evidence>
<keyword evidence="12 14" id="KW-0378">Hydrolase</keyword>
<dbReference type="SUPFAM" id="SSF53098">
    <property type="entry name" value="Ribonuclease H-like"/>
    <property type="match status" value="1"/>
</dbReference>
<reference evidence="18 19" key="1">
    <citation type="submission" date="2020-05" db="EMBL/GenBank/DDBJ databases">
        <title>Azospirillum oleiclasticum sp. nov, a nitrogen-fixing and heavy crude oil-emulsifying bacterium isolated from the crude oil of Yumen Oilfield.</title>
        <authorList>
            <person name="Wu D."/>
            <person name="Cai M."/>
            <person name="Zhang X."/>
        </authorList>
    </citation>
    <scope>NUCLEOTIDE SEQUENCE [LARGE SCALE GENOMIC DNA]</scope>
    <source>
        <strain evidence="18 19">ROY-1-1-2</strain>
    </source>
</reference>
<comment type="caution">
    <text evidence="18">The sequence shown here is derived from an EMBL/GenBank/DDBJ whole genome shotgun (WGS) entry which is preliminary data.</text>
</comment>
<feature type="binding site" evidence="14 15">
    <location>
        <position position="31"/>
    </location>
    <ligand>
        <name>a divalent metal cation</name>
        <dbReference type="ChEBI" id="CHEBI:60240"/>
    </ligand>
</feature>
<keyword evidence="8 14" id="KW-0963">Cytoplasm</keyword>
<dbReference type="InterPro" id="IPR022898">
    <property type="entry name" value="RNase_HII"/>
</dbReference>
<dbReference type="CDD" id="cd07182">
    <property type="entry name" value="RNase_HII_bacteria_HII_like"/>
    <property type="match status" value="1"/>
</dbReference>
<gene>
    <name evidence="14" type="primary">rnhB</name>
    <name evidence="18" type="ORF">HND93_03940</name>
</gene>
<evidence type="ECO:0000256" key="12">
    <source>
        <dbReference type="ARBA" id="ARBA00022801"/>
    </source>
</evidence>
<dbReference type="Pfam" id="PF01351">
    <property type="entry name" value="RNase_HII"/>
    <property type="match status" value="1"/>
</dbReference>
<keyword evidence="10 14" id="KW-0479">Metal-binding</keyword>
<keyword evidence="13 14" id="KW-0464">Manganese</keyword>
<dbReference type="Proteomes" id="UP000584642">
    <property type="component" value="Unassembled WGS sequence"/>
</dbReference>
<comment type="similarity">
    <text evidence="5 14 16">Belongs to the RNase HII family.</text>
</comment>
<dbReference type="RefSeq" id="WP_180280558.1">
    <property type="nucleotide sequence ID" value="NZ_JABFDB010000001.1"/>
</dbReference>
<evidence type="ECO:0000256" key="4">
    <source>
        <dbReference type="ARBA" id="ARBA00004496"/>
    </source>
</evidence>
<evidence type="ECO:0000256" key="1">
    <source>
        <dbReference type="ARBA" id="ARBA00000077"/>
    </source>
</evidence>
<dbReference type="HAMAP" id="MF_00052_B">
    <property type="entry name" value="RNase_HII_B"/>
    <property type="match status" value="1"/>
</dbReference>
<dbReference type="Gene3D" id="3.30.420.10">
    <property type="entry name" value="Ribonuclease H-like superfamily/Ribonuclease H"/>
    <property type="match status" value="1"/>
</dbReference>